<feature type="transmembrane region" description="Helical" evidence="9">
    <location>
        <begin position="82"/>
        <end position="101"/>
    </location>
</feature>
<keyword evidence="3 9" id="KW-0813">Transport</keyword>
<name>A0ABU0F794_9HYPH</name>
<accession>A0ABU0F794</accession>
<evidence type="ECO:0000256" key="5">
    <source>
        <dbReference type="ARBA" id="ARBA00022692"/>
    </source>
</evidence>
<feature type="transmembrane region" description="Helical" evidence="9">
    <location>
        <begin position="12"/>
        <end position="41"/>
    </location>
</feature>
<reference evidence="11 12" key="1">
    <citation type="submission" date="2023-07" db="EMBL/GenBank/DDBJ databases">
        <title>Genomic Encyclopedia of Type Strains, Phase IV (KMG-IV): sequencing the most valuable type-strain genomes for metagenomic binning, comparative biology and taxonomic classification.</title>
        <authorList>
            <person name="Goeker M."/>
        </authorList>
    </citation>
    <scope>NUCLEOTIDE SEQUENCE [LARGE SCALE GENOMIC DNA]</scope>
    <source>
        <strain evidence="11 12">DSM 5896</strain>
    </source>
</reference>
<evidence type="ECO:0000256" key="1">
    <source>
        <dbReference type="ARBA" id="ARBA00004429"/>
    </source>
</evidence>
<dbReference type="InterPro" id="IPR035906">
    <property type="entry name" value="MetI-like_sf"/>
</dbReference>
<evidence type="ECO:0000259" key="10">
    <source>
        <dbReference type="PROSITE" id="PS50928"/>
    </source>
</evidence>
<dbReference type="Proteomes" id="UP001237448">
    <property type="component" value="Unassembled WGS sequence"/>
</dbReference>
<comment type="caution">
    <text evidence="11">The sequence shown here is derived from an EMBL/GenBank/DDBJ whole genome shotgun (WGS) entry which is preliminary data.</text>
</comment>
<dbReference type="InterPro" id="IPR000515">
    <property type="entry name" value="MetI-like"/>
</dbReference>
<protein>
    <submittedName>
        <fullName evidence="11">His/Glu/Gln/Arg/opine family amino acid ABC transporter permease subunit</fullName>
    </submittedName>
</protein>
<dbReference type="EMBL" id="JAUSVK010000001">
    <property type="protein sequence ID" value="MDQ0390487.1"/>
    <property type="molecule type" value="Genomic_DNA"/>
</dbReference>
<evidence type="ECO:0000256" key="6">
    <source>
        <dbReference type="ARBA" id="ARBA00022970"/>
    </source>
</evidence>
<dbReference type="RefSeq" id="WP_307421678.1">
    <property type="nucleotide sequence ID" value="NZ_JAUSVK010000001.1"/>
</dbReference>
<dbReference type="NCBIfam" id="TIGR01726">
    <property type="entry name" value="HEQRo_perm_3TM"/>
    <property type="match status" value="1"/>
</dbReference>
<comment type="subcellular location">
    <subcellularLocation>
        <location evidence="1">Cell inner membrane</location>
        <topology evidence="1">Multi-pass membrane protein</topology>
    </subcellularLocation>
    <subcellularLocation>
        <location evidence="9">Cell membrane</location>
        <topology evidence="9">Multi-pass membrane protein</topology>
    </subcellularLocation>
</comment>
<dbReference type="PANTHER" id="PTHR30614">
    <property type="entry name" value="MEMBRANE COMPONENT OF AMINO ACID ABC TRANSPORTER"/>
    <property type="match status" value="1"/>
</dbReference>
<comment type="similarity">
    <text evidence="2">Belongs to the binding-protein-dependent transport system permease family. HisMQ subfamily.</text>
</comment>
<keyword evidence="5 9" id="KW-0812">Transmembrane</keyword>
<dbReference type="CDD" id="cd06261">
    <property type="entry name" value="TM_PBP2"/>
    <property type="match status" value="1"/>
</dbReference>
<evidence type="ECO:0000313" key="11">
    <source>
        <dbReference type="EMBL" id="MDQ0390487.1"/>
    </source>
</evidence>
<evidence type="ECO:0000256" key="2">
    <source>
        <dbReference type="ARBA" id="ARBA00010072"/>
    </source>
</evidence>
<feature type="domain" description="ABC transmembrane type-1" evidence="10">
    <location>
        <begin position="17"/>
        <end position="205"/>
    </location>
</feature>
<sequence length="234" mass="25087">MEPALLLEYMPALLRGFLITLWLSAVSILVSTLFGTGIALMRQSSKGWLAWPAAVFVNLFRVVPALLVLFLAFYALPQFHLRLSPMTAACLGLSVVATAYMSEDIRGGLLAVDPGQFRAAQALGLSSWHTLRRIIIPQAVPIVIPAYVTRAIILIKGTSLASLVAVGDLTGEAVRATSITYQPFMFLSAAAVLYLAISGVLAAFQAWAEHRLARRFAMPAPPGQASPRQAPVAS</sequence>
<dbReference type="InterPro" id="IPR043429">
    <property type="entry name" value="ArtM/GltK/GlnP/TcyL/YhdX-like"/>
</dbReference>
<evidence type="ECO:0000256" key="3">
    <source>
        <dbReference type="ARBA" id="ARBA00022448"/>
    </source>
</evidence>
<keyword evidence="7 9" id="KW-1133">Transmembrane helix</keyword>
<dbReference type="PANTHER" id="PTHR30614:SF0">
    <property type="entry name" value="L-CYSTINE TRANSPORT SYSTEM PERMEASE PROTEIN TCYL"/>
    <property type="match status" value="1"/>
</dbReference>
<evidence type="ECO:0000256" key="4">
    <source>
        <dbReference type="ARBA" id="ARBA00022475"/>
    </source>
</evidence>
<evidence type="ECO:0000256" key="9">
    <source>
        <dbReference type="RuleBase" id="RU363032"/>
    </source>
</evidence>
<keyword evidence="8 9" id="KW-0472">Membrane</keyword>
<organism evidence="11 12">
    <name type="scientific">Labrys monachus</name>
    <dbReference type="NCBI Taxonomy" id="217067"/>
    <lineage>
        <taxon>Bacteria</taxon>
        <taxon>Pseudomonadati</taxon>
        <taxon>Pseudomonadota</taxon>
        <taxon>Alphaproteobacteria</taxon>
        <taxon>Hyphomicrobiales</taxon>
        <taxon>Xanthobacteraceae</taxon>
        <taxon>Labrys</taxon>
    </lineage>
</organism>
<gene>
    <name evidence="11" type="ORF">J3R73_000279</name>
</gene>
<keyword evidence="12" id="KW-1185">Reference proteome</keyword>
<feature type="transmembrane region" description="Helical" evidence="9">
    <location>
        <begin position="184"/>
        <end position="208"/>
    </location>
</feature>
<evidence type="ECO:0000256" key="8">
    <source>
        <dbReference type="ARBA" id="ARBA00023136"/>
    </source>
</evidence>
<dbReference type="Gene3D" id="1.10.3720.10">
    <property type="entry name" value="MetI-like"/>
    <property type="match status" value="1"/>
</dbReference>
<keyword evidence="4" id="KW-1003">Cell membrane</keyword>
<dbReference type="SUPFAM" id="SSF161098">
    <property type="entry name" value="MetI-like"/>
    <property type="match status" value="1"/>
</dbReference>
<dbReference type="Pfam" id="PF00528">
    <property type="entry name" value="BPD_transp_1"/>
    <property type="match status" value="1"/>
</dbReference>
<evidence type="ECO:0000256" key="7">
    <source>
        <dbReference type="ARBA" id="ARBA00022989"/>
    </source>
</evidence>
<proteinExistence type="inferred from homology"/>
<dbReference type="PROSITE" id="PS50928">
    <property type="entry name" value="ABC_TM1"/>
    <property type="match status" value="1"/>
</dbReference>
<dbReference type="InterPro" id="IPR010065">
    <property type="entry name" value="AA_ABC_transptr_permease_3TM"/>
</dbReference>
<evidence type="ECO:0000313" key="12">
    <source>
        <dbReference type="Proteomes" id="UP001237448"/>
    </source>
</evidence>
<feature type="transmembrane region" description="Helical" evidence="9">
    <location>
        <begin position="53"/>
        <end position="76"/>
    </location>
</feature>
<keyword evidence="6" id="KW-0029">Amino-acid transport</keyword>